<dbReference type="InterPro" id="IPR014729">
    <property type="entry name" value="Rossmann-like_a/b/a_fold"/>
</dbReference>
<dbReference type="InterPro" id="IPR029055">
    <property type="entry name" value="Ntn_hydrolases_N"/>
</dbReference>
<dbReference type="GO" id="GO:0006529">
    <property type="term" value="P:asparagine biosynthetic process"/>
    <property type="evidence" value="ECO:0007669"/>
    <property type="project" value="UniProtKB-KW"/>
</dbReference>
<evidence type="ECO:0000256" key="9">
    <source>
        <dbReference type="PIRSR" id="PIRSR001589-2"/>
    </source>
</evidence>
<feature type="binding site" evidence="9">
    <location>
        <position position="95"/>
    </location>
    <ligand>
        <name>L-glutamine</name>
        <dbReference type="ChEBI" id="CHEBI:58359"/>
    </ligand>
</feature>
<dbReference type="Gene3D" id="3.60.20.10">
    <property type="entry name" value="Glutamine Phosphoribosylpyrophosphate, subunit 1, domain 1"/>
    <property type="match status" value="1"/>
</dbReference>
<keyword evidence="8" id="KW-0028">Amino-acid biosynthesis</keyword>
<dbReference type="CDD" id="cd00712">
    <property type="entry name" value="AsnB"/>
    <property type="match status" value="1"/>
</dbReference>
<keyword evidence="12" id="KW-1185">Reference proteome</keyword>
<comment type="similarity">
    <text evidence="2">Belongs to the asparagine synthetase family.</text>
</comment>
<evidence type="ECO:0000256" key="6">
    <source>
        <dbReference type="ARBA" id="ARBA00022962"/>
    </source>
</evidence>
<dbReference type="SUPFAM" id="SSF56235">
    <property type="entry name" value="N-terminal nucleophile aminohydrolases (Ntn hydrolases)"/>
    <property type="match status" value="1"/>
</dbReference>
<dbReference type="CDD" id="cd01991">
    <property type="entry name" value="Asn_synthase_B_C"/>
    <property type="match status" value="1"/>
</dbReference>
<keyword evidence="6 8" id="KW-0315">Glutamine amidotransferase</keyword>
<dbReference type="STRING" id="143223.SAMN05878281_3216"/>
<reference evidence="12" key="1">
    <citation type="submission" date="2016-11" db="EMBL/GenBank/DDBJ databases">
        <authorList>
            <person name="Varghese N."/>
            <person name="Submissions S."/>
        </authorList>
    </citation>
    <scope>NUCLEOTIDE SEQUENCE [LARGE SCALE GENOMIC DNA]</scope>
    <source>
        <strain evidence="12">ACAM 48</strain>
    </source>
</reference>
<evidence type="ECO:0000313" key="12">
    <source>
        <dbReference type="Proteomes" id="UP000190235"/>
    </source>
</evidence>
<dbReference type="RefSeq" id="WP_079736140.1">
    <property type="nucleotide sequence ID" value="NZ_LT670848.1"/>
</dbReference>
<dbReference type="Pfam" id="PF13537">
    <property type="entry name" value="GATase_7"/>
    <property type="match status" value="1"/>
</dbReference>
<dbReference type="InterPro" id="IPR033738">
    <property type="entry name" value="AsnB_N"/>
</dbReference>
<dbReference type="Gene3D" id="3.40.50.620">
    <property type="entry name" value="HUPs"/>
    <property type="match status" value="1"/>
</dbReference>
<feature type="binding site" evidence="9">
    <location>
        <position position="284"/>
    </location>
    <ligand>
        <name>ATP</name>
        <dbReference type="ChEBI" id="CHEBI:30616"/>
    </ligand>
</feature>
<dbReference type="InterPro" id="IPR001962">
    <property type="entry name" value="Asn_synthase"/>
</dbReference>
<dbReference type="SUPFAM" id="SSF52402">
    <property type="entry name" value="Adenine nucleotide alpha hydrolases-like"/>
    <property type="match status" value="1"/>
</dbReference>
<evidence type="ECO:0000256" key="1">
    <source>
        <dbReference type="ARBA" id="ARBA00005187"/>
    </source>
</evidence>
<proteinExistence type="inferred from homology"/>
<feature type="binding site" evidence="9">
    <location>
        <begin position="358"/>
        <end position="359"/>
    </location>
    <ligand>
        <name>ATP</name>
        <dbReference type="ChEBI" id="CHEBI:30616"/>
    </ligand>
</feature>
<evidence type="ECO:0000256" key="7">
    <source>
        <dbReference type="ARBA" id="ARBA00048741"/>
    </source>
</evidence>
<dbReference type="EC" id="6.3.5.4" evidence="3"/>
<dbReference type="PANTHER" id="PTHR43284:SF1">
    <property type="entry name" value="ASPARAGINE SYNTHETASE"/>
    <property type="match status" value="1"/>
</dbReference>
<dbReference type="Pfam" id="PF00733">
    <property type="entry name" value="Asn_synthase"/>
    <property type="match status" value="1"/>
</dbReference>
<keyword evidence="5 9" id="KW-0067">ATP-binding</keyword>
<evidence type="ECO:0000256" key="4">
    <source>
        <dbReference type="ARBA" id="ARBA00022741"/>
    </source>
</evidence>
<dbReference type="InterPro" id="IPR051786">
    <property type="entry name" value="ASN_synthetase/amidase"/>
</dbReference>
<dbReference type="AlphaFoldDB" id="A0A1M7NJ85"/>
<keyword evidence="8" id="KW-0061">Asparagine biosynthesis</keyword>
<evidence type="ECO:0000256" key="2">
    <source>
        <dbReference type="ARBA" id="ARBA00005752"/>
    </source>
</evidence>
<comment type="catalytic activity">
    <reaction evidence="7">
        <text>L-aspartate + L-glutamine + ATP + H2O = L-asparagine + L-glutamate + AMP + diphosphate + H(+)</text>
        <dbReference type="Rhea" id="RHEA:12228"/>
        <dbReference type="ChEBI" id="CHEBI:15377"/>
        <dbReference type="ChEBI" id="CHEBI:15378"/>
        <dbReference type="ChEBI" id="CHEBI:29985"/>
        <dbReference type="ChEBI" id="CHEBI:29991"/>
        <dbReference type="ChEBI" id="CHEBI:30616"/>
        <dbReference type="ChEBI" id="CHEBI:33019"/>
        <dbReference type="ChEBI" id="CHEBI:58048"/>
        <dbReference type="ChEBI" id="CHEBI:58359"/>
        <dbReference type="ChEBI" id="CHEBI:456215"/>
        <dbReference type="EC" id="6.3.5.4"/>
    </reaction>
</comment>
<evidence type="ECO:0000259" key="10">
    <source>
        <dbReference type="PROSITE" id="PS51278"/>
    </source>
</evidence>
<feature type="active site" description="For GATase activity" evidence="8">
    <location>
        <position position="2"/>
    </location>
</feature>
<gene>
    <name evidence="11" type="ORF">SAMN05878281_3216</name>
</gene>
<sequence>MCGIAGSVNSELLSGHIDLIHHRGPDARARVKTNLGPHRVDLGHTRLSILELSEAGSQPMFTDCGNYAIVFNGEIYNHLTLRAQIQGVSFRGHSDTETILYYLREYGIDAVMKFTGIFAFAFLDKKKEKLYLARDHFGVKPLYYFSKGNKLIFGSELKIIKNNRDYTKEVDTSALNTFLTLNYNPAPQTLFKNIKKLEAATYLEYSNNGDLHSVEYWDKKQKINYNISINDAISEYKRLMEQAVKRQLLSDVPVGLLLSGGLDSAVLGYLMNKNSSSPIQSFTVGFEGKGRFNELDDARETANWINADHHEIYLNREEYMEYYYNSFYYTEEPIAAPPIPALLHVSKLASQSVKVVLSGQGADEPMAGYKRYKGEKLLANYQKLLSLMPLSFLSKFLPANHIMDRGIYSSQFKEELERFIGIYTLFTPALKENLYQKSIHPLIAEDERKTFEKLYNQADQSGDSLSKLLYMDTRSLLPDQLLLFNDKVTMANSIENRVPYLDIDLINFIETLPIKMKLNGQLTKFVLRKAAEQWLPASIINRKKRAFETPVGEWFKKELSDTLLQLVDSSDSFSRSYFNIDFVKNMVKMHKTKKKDYKKHLFMLLSLELWYKNFYLNDEMETSKHKSF</sequence>
<dbReference type="GO" id="GO:0005829">
    <property type="term" value="C:cytosol"/>
    <property type="evidence" value="ECO:0007669"/>
    <property type="project" value="TreeGrafter"/>
</dbReference>
<dbReference type="GO" id="GO:0005524">
    <property type="term" value="F:ATP binding"/>
    <property type="evidence" value="ECO:0007669"/>
    <property type="project" value="UniProtKB-KW"/>
</dbReference>
<comment type="pathway">
    <text evidence="1">Amino-acid biosynthesis; L-asparagine biosynthesis; L-asparagine from L-aspartate (L-Gln route): step 1/1.</text>
</comment>
<dbReference type="InterPro" id="IPR017932">
    <property type="entry name" value="GATase_2_dom"/>
</dbReference>
<dbReference type="NCBIfam" id="TIGR01536">
    <property type="entry name" value="asn_synth_AEB"/>
    <property type="match status" value="1"/>
</dbReference>
<evidence type="ECO:0000256" key="5">
    <source>
        <dbReference type="ARBA" id="ARBA00022840"/>
    </source>
</evidence>
<dbReference type="GO" id="GO:0004066">
    <property type="term" value="F:asparagine synthase (glutamine-hydrolyzing) activity"/>
    <property type="evidence" value="ECO:0007669"/>
    <property type="project" value="UniProtKB-EC"/>
</dbReference>
<dbReference type="PIRSF" id="PIRSF001589">
    <property type="entry name" value="Asn_synthetase_glu-h"/>
    <property type="match status" value="1"/>
</dbReference>
<feature type="binding site" evidence="9">
    <location>
        <position position="257"/>
    </location>
    <ligand>
        <name>ATP</name>
        <dbReference type="ChEBI" id="CHEBI:30616"/>
    </ligand>
</feature>
<organism evidence="11 12">
    <name type="scientific">Salegentibacter salegens</name>
    <dbReference type="NCBI Taxonomy" id="143223"/>
    <lineage>
        <taxon>Bacteria</taxon>
        <taxon>Pseudomonadati</taxon>
        <taxon>Bacteroidota</taxon>
        <taxon>Flavobacteriia</taxon>
        <taxon>Flavobacteriales</taxon>
        <taxon>Flavobacteriaceae</taxon>
        <taxon>Salegentibacter</taxon>
    </lineage>
</organism>
<name>A0A1M7NJ85_9FLAO</name>
<evidence type="ECO:0000256" key="8">
    <source>
        <dbReference type="PIRSR" id="PIRSR001589-1"/>
    </source>
</evidence>
<accession>A0A1M7NJ85</accession>
<dbReference type="InterPro" id="IPR006426">
    <property type="entry name" value="Asn_synth_AEB"/>
</dbReference>
<dbReference type="OrthoDB" id="9763290at2"/>
<keyword evidence="4 9" id="KW-0547">Nucleotide-binding</keyword>
<dbReference type="EMBL" id="LT670848">
    <property type="protein sequence ID" value="SHN03984.1"/>
    <property type="molecule type" value="Genomic_DNA"/>
</dbReference>
<dbReference type="Proteomes" id="UP000190235">
    <property type="component" value="Chromosome I"/>
</dbReference>
<protein>
    <recommendedName>
        <fullName evidence="3">asparagine synthase (glutamine-hydrolyzing)</fullName>
        <ecNumber evidence="3">6.3.5.4</ecNumber>
    </recommendedName>
</protein>
<dbReference type="PROSITE" id="PS51278">
    <property type="entry name" value="GATASE_TYPE_2"/>
    <property type="match status" value="1"/>
</dbReference>
<dbReference type="PANTHER" id="PTHR43284">
    <property type="entry name" value="ASPARAGINE SYNTHETASE (GLUTAMINE-HYDROLYZING)"/>
    <property type="match status" value="1"/>
</dbReference>
<evidence type="ECO:0000256" key="3">
    <source>
        <dbReference type="ARBA" id="ARBA00012737"/>
    </source>
</evidence>
<feature type="domain" description="Glutamine amidotransferase type-2" evidence="10">
    <location>
        <begin position="2"/>
        <end position="208"/>
    </location>
</feature>
<evidence type="ECO:0000313" key="11">
    <source>
        <dbReference type="EMBL" id="SHN03984.1"/>
    </source>
</evidence>